<evidence type="ECO:0000313" key="12">
    <source>
        <dbReference type="EMBL" id="OLF14386.1"/>
    </source>
</evidence>
<feature type="domain" description="PA" evidence="11">
    <location>
        <begin position="794"/>
        <end position="873"/>
    </location>
</feature>
<dbReference type="InterPro" id="IPR051048">
    <property type="entry name" value="Peptidase_S8/S53_subtilisin"/>
</dbReference>
<evidence type="ECO:0000259" key="10">
    <source>
        <dbReference type="Pfam" id="PF00082"/>
    </source>
</evidence>
<dbReference type="InterPro" id="IPR000209">
    <property type="entry name" value="Peptidase_S8/S53_dom"/>
</dbReference>
<dbReference type="InterPro" id="IPR022398">
    <property type="entry name" value="Peptidase_S8_His-AS"/>
</dbReference>
<evidence type="ECO:0000256" key="7">
    <source>
        <dbReference type="PIRSR" id="PIRSR615500-1"/>
    </source>
</evidence>
<dbReference type="EMBL" id="MSIF01000001">
    <property type="protein sequence ID" value="OLF14386.1"/>
    <property type="molecule type" value="Genomic_DNA"/>
</dbReference>
<dbReference type="GO" id="GO:0006508">
    <property type="term" value="P:proteolysis"/>
    <property type="evidence" value="ECO:0007669"/>
    <property type="project" value="UniProtKB-KW"/>
</dbReference>
<evidence type="ECO:0000313" key="13">
    <source>
        <dbReference type="Proteomes" id="UP000185696"/>
    </source>
</evidence>
<dbReference type="Gene3D" id="3.50.30.30">
    <property type="match status" value="1"/>
</dbReference>
<dbReference type="Gene3D" id="3.40.50.200">
    <property type="entry name" value="Peptidase S8/S53 domain"/>
    <property type="match status" value="1"/>
</dbReference>
<proteinExistence type="inferred from homology"/>
<dbReference type="PRINTS" id="PR00723">
    <property type="entry name" value="SUBTILISIN"/>
</dbReference>
<dbReference type="PROSITE" id="PS00137">
    <property type="entry name" value="SUBTILASE_HIS"/>
    <property type="match status" value="1"/>
</dbReference>
<evidence type="ECO:0000256" key="3">
    <source>
        <dbReference type="ARBA" id="ARBA00022670"/>
    </source>
</evidence>
<feature type="active site" description="Charge relay system" evidence="7 8">
    <location>
        <position position="217"/>
    </location>
</feature>
<evidence type="ECO:0000256" key="6">
    <source>
        <dbReference type="ARBA" id="ARBA00022825"/>
    </source>
</evidence>
<accession>A0A7Z0WS88</accession>
<evidence type="ECO:0000256" key="8">
    <source>
        <dbReference type="PROSITE-ProRule" id="PRU01240"/>
    </source>
</evidence>
<evidence type="ECO:0000256" key="4">
    <source>
        <dbReference type="ARBA" id="ARBA00022729"/>
    </source>
</evidence>
<dbReference type="PROSITE" id="PS51892">
    <property type="entry name" value="SUBTILASE"/>
    <property type="match status" value="1"/>
</dbReference>
<dbReference type="InterPro" id="IPR023828">
    <property type="entry name" value="Peptidase_S8_Ser-AS"/>
</dbReference>
<evidence type="ECO:0000256" key="2">
    <source>
        <dbReference type="ARBA" id="ARBA00022525"/>
    </source>
</evidence>
<name>A0A7Z0WS88_9PSEU</name>
<dbReference type="PROSITE" id="PS00138">
    <property type="entry name" value="SUBTILASE_SER"/>
    <property type="match status" value="1"/>
</dbReference>
<dbReference type="InterPro" id="IPR015500">
    <property type="entry name" value="Peptidase_S8_subtilisin-rel"/>
</dbReference>
<dbReference type="InterPro" id="IPR023827">
    <property type="entry name" value="Peptidase_S8_Asp-AS"/>
</dbReference>
<keyword evidence="4" id="KW-0732">Signal</keyword>
<keyword evidence="2" id="KW-0964">Secreted</keyword>
<dbReference type="InterPro" id="IPR003137">
    <property type="entry name" value="PA_domain"/>
</dbReference>
<comment type="caution">
    <text evidence="12">The sequence shown here is derived from an EMBL/GenBank/DDBJ whole genome shotgun (WGS) entry which is preliminary data.</text>
</comment>
<gene>
    <name evidence="12" type="ORF">BLA60_04480</name>
</gene>
<dbReference type="AlphaFoldDB" id="A0A7Z0WS88"/>
<reference evidence="12 13" key="1">
    <citation type="submission" date="2016-12" db="EMBL/GenBank/DDBJ databases">
        <title>The draft genome sequence of Actinophytocola xinjiangensis.</title>
        <authorList>
            <person name="Wang W."/>
            <person name="Yuan L."/>
        </authorList>
    </citation>
    <scope>NUCLEOTIDE SEQUENCE [LARGE SCALE GENOMIC DNA]</scope>
    <source>
        <strain evidence="12 13">CGMCC 4.4663</strain>
    </source>
</reference>
<feature type="active site" description="Charge relay system" evidence="7 8">
    <location>
        <position position="426"/>
    </location>
</feature>
<keyword evidence="13" id="KW-1185">Reference proteome</keyword>
<evidence type="ECO:0008006" key="14">
    <source>
        <dbReference type="Google" id="ProtNLM"/>
    </source>
</evidence>
<dbReference type="PANTHER" id="PTHR43399:SF4">
    <property type="entry name" value="CELL WALL-ASSOCIATED PROTEASE"/>
    <property type="match status" value="1"/>
</dbReference>
<dbReference type="SUPFAM" id="SSF52743">
    <property type="entry name" value="Subtilisin-like"/>
    <property type="match status" value="1"/>
</dbReference>
<feature type="domain" description="Peptidase S8/S53" evidence="10">
    <location>
        <begin position="208"/>
        <end position="471"/>
    </location>
</feature>
<keyword evidence="5 8" id="KW-0378">Hydrolase</keyword>
<dbReference type="Proteomes" id="UP000185696">
    <property type="component" value="Unassembled WGS sequence"/>
</dbReference>
<dbReference type="InterPro" id="IPR046450">
    <property type="entry name" value="PA_dom_sf"/>
</dbReference>
<protein>
    <recommendedName>
        <fullName evidence="14">Subtilisin family serine protease</fullName>
    </recommendedName>
</protein>
<evidence type="ECO:0000256" key="5">
    <source>
        <dbReference type="ARBA" id="ARBA00022801"/>
    </source>
</evidence>
<dbReference type="InterPro" id="IPR036852">
    <property type="entry name" value="Peptidase_S8/S53_dom_sf"/>
</dbReference>
<sequence length="1243" mass="129736">MLAVVILVPVLTGAAAAEPDDRGRAPAVTVVSGPGTTAGSITLVTGDRVALETPAGQRRSVVVDAAPRTSGQEPQFEVLETGEDLYVVPSDAAPLIPGRLDRELFNVTKLAEYGYTDGVPVVVTGVAATAAASTPPGAEVTGRLPSVDGYAATVAPGGDWWSARTPAGNATSAATTGKVWLDELAEIELDTSVPMIGAPEAWSLGFDGSGQTVAVLDTGVDADHPDLAGQIVGTLNFTGDAGMADEHGHGTHVASTIAGTGAGSDGKFTGVAPGADLLIGKICDSSGSCPTSGTIAAMEWAAPLADVISMSIGTNVGDDGTAPTARAVDELSAQNPNTLFVVAAGNNGAKAGSIAAPGSADAALTVGAVDKNGKLASFSSRGPRLGDFAIKPDVTAPGVGIVAARAGGTSMGTPVDDLYTSANGTSMATPHVAGAAAIAFQHDPGLTASQVKAELIATANANPELSVYEQGGGLIDVPAAIGSPVLASPEPLDLGFFEYPQSGVPVTEKPVTYTNRGDTAVTLDLTLEVTHEDGTAAPETALSVGPTTVTVPAGGTADATVRLDVRDLPKGTYGGHLVARAGELTLRTPVGFHVEPEMADLTLTGVARDGRPATRSSSVYVLDASDPEQPWQQLYFDNGVATGRFPPGTYYVIGQLRTMDGDNRYSLDRTMIGVPTLRLDEDTTVDLDARDAKPISVDTPAHPLASPAGQPQKTVVGYGGPDQSENFAPQWLGVWTPTYLLESGPAELNDLEFVQQIRLADPALALRVVSPETRELYVQPLAGTPEIDSSTSLDLVHAGTGTEADYAGLDVAGKAVLVLRSAIPYAQIEATARSHGAAALVVMHDTSGYFFGSVGAGARIPSMAVSGEDGRRLLDQLDAGRVTVAVSGTAWSPYLYDLALTRTGALPDGIDEVARTRNLVRVDNAFHGEPGEPLGEYRALWRPYLVHSAQQYSAAKGAHRRTEYVTAGTDSLYRQAVAGQYPGEAGLQERDVTYPDVTRVRHDWFQGVHHPTVLDPAGPRNPGNPVIRDGDEITFRVAEWSDSSVTEHHGFLDTSTDTAPLKFYLDGEFVGEAPRPTVKLSNLPAGGSTVRLELATTRRAAWWQTSTRTLTNWTFRTEHAAEPELVPLLDLEYSTQLDLTNTAVPPSERPGPATLDLRVRHQAGYQGARIAGAKVWISYDDGATWQQRPTRARPGEGNFRAVLDSVAAGDTPTGHATVRVEAWDAAGNRVQQEVTRAWRLSAR</sequence>
<dbReference type="PROSITE" id="PS00136">
    <property type="entry name" value="SUBTILASE_ASP"/>
    <property type="match status" value="1"/>
</dbReference>
<evidence type="ECO:0000256" key="9">
    <source>
        <dbReference type="RuleBase" id="RU003355"/>
    </source>
</evidence>
<feature type="active site" description="Charge relay system" evidence="7 8">
    <location>
        <position position="249"/>
    </location>
</feature>
<dbReference type="Pfam" id="PF00082">
    <property type="entry name" value="Peptidase_S8"/>
    <property type="match status" value="1"/>
</dbReference>
<keyword evidence="3 8" id="KW-0645">Protease</keyword>
<evidence type="ECO:0000259" key="11">
    <source>
        <dbReference type="Pfam" id="PF02225"/>
    </source>
</evidence>
<dbReference type="SUPFAM" id="SSF52025">
    <property type="entry name" value="PA domain"/>
    <property type="match status" value="1"/>
</dbReference>
<organism evidence="12 13">
    <name type="scientific">Actinophytocola xinjiangensis</name>
    <dbReference type="NCBI Taxonomy" id="485602"/>
    <lineage>
        <taxon>Bacteria</taxon>
        <taxon>Bacillati</taxon>
        <taxon>Actinomycetota</taxon>
        <taxon>Actinomycetes</taxon>
        <taxon>Pseudonocardiales</taxon>
        <taxon>Pseudonocardiaceae</taxon>
    </lineage>
</organism>
<keyword evidence="6 8" id="KW-0720">Serine protease</keyword>
<dbReference type="PANTHER" id="PTHR43399">
    <property type="entry name" value="SUBTILISIN-RELATED"/>
    <property type="match status" value="1"/>
</dbReference>
<dbReference type="GO" id="GO:0004252">
    <property type="term" value="F:serine-type endopeptidase activity"/>
    <property type="evidence" value="ECO:0007669"/>
    <property type="project" value="UniProtKB-UniRule"/>
</dbReference>
<evidence type="ECO:0000256" key="1">
    <source>
        <dbReference type="ARBA" id="ARBA00011073"/>
    </source>
</evidence>
<comment type="similarity">
    <text evidence="1 8 9">Belongs to the peptidase S8 family.</text>
</comment>
<dbReference type="Pfam" id="PF02225">
    <property type="entry name" value="PA"/>
    <property type="match status" value="1"/>
</dbReference>